<accession>A0A0A9AJF1</accession>
<dbReference type="EMBL" id="GBRH01248840">
    <property type="protein sequence ID" value="JAD49055.1"/>
    <property type="molecule type" value="Transcribed_RNA"/>
</dbReference>
<sequence>MHGNNNLFLNPDLNNHDQPIKEVNQDVASILREFSRREPRCY</sequence>
<name>A0A0A9AJF1_ARUDO</name>
<reference evidence="1" key="2">
    <citation type="journal article" date="2015" name="Data Brief">
        <title>Shoot transcriptome of the giant reed, Arundo donax.</title>
        <authorList>
            <person name="Barrero R.A."/>
            <person name="Guerrero F.D."/>
            <person name="Moolhuijzen P."/>
            <person name="Goolsby J.A."/>
            <person name="Tidwell J."/>
            <person name="Bellgard S.E."/>
            <person name="Bellgard M.I."/>
        </authorList>
    </citation>
    <scope>NUCLEOTIDE SEQUENCE</scope>
    <source>
        <tissue evidence="1">Shoot tissue taken approximately 20 cm above the soil surface</tissue>
    </source>
</reference>
<organism evidence="1">
    <name type="scientific">Arundo donax</name>
    <name type="common">Giant reed</name>
    <name type="synonym">Donax arundinaceus</name>
    <dbReference type="NCBI Taxonomy" id="35708"/>
    <lineage>
        <taxon>Eukaryota</taxon>
        <taxon>Viridiplantae</taxon>
        <taxon>Streptophyta</taxon>
        <taxon>Embryophyta</taxon>
        <taxon>Tracheophyta</taxon>
        <taxon>Spermatophyta</taxon>
        <taxon>Magnoliopsida</taxon>
        <taxon>Liliopsida</taxon>
        <taxon>Poales</taxon>
        <taxon>Poaceae</taxon>
        <taxon>PACMAD clade</taxon>
        <taxon>Arundinoideae</taxon>
        <taxon>Arundineae</taxon>
        <taxon>Arundo</taxon>
    </lineage>
</organism>
<proteinExistence type="predicted"/>
<reference evidence="1" key="1">
    <citation type="submission" date="2014-09" db="EMBL/GenBank/DDBJ databases">
        <authorList>
            <person name="Magalhaes I.L.F."/>
            <person name="Oliveira U."/>
            <person name="Santos F.R."/>
            <person name="Vidigal T.H.D.A."/>
            <person name="Brescovit A.D."/>
            <person name="Santos A.J."/>
        </authorList>
    </citation>
    <scope>NUCLEOTIDE SEQUENCE</scope>
    <source>
        <tissue evidence="1">Shoot tissue taken approximately 20 cm above the soil surface</tissue>
    </source>
</reference>
<dbReference type="AlphaFoldDB" id="A0A0A9AJF1"/>
<protein>
    <submittedName>
        <fullName evidence="1">Uncharacterized protein</fullName>
    </submittedName>
</protein>
<evidence type="ECO:0000313" key="1">
    <source>
        <dbReference type="EMBL" id="JAD49055.1"/>
    </source>
</evidence>